<dbReference type="EMBL" id="BMIT01000009">
    <property type="protein sequence ID" value="GGE99630.1"/>
    <property type="molecule type" value="Genomic_DNA"/>
</dbReference>
<accession>A0ABQ1TN47</accession>
<comment type="caution">
    <text evidence="1">The sequence shown here is derived from an EMBL/GenBank/DDBJ whole genome shotgun (WGS) entry which is preliminary data.</text>
</comment>
<gene>
    <name evidence="1" type="ORF">GCM10008027_25570</name>
</gene>
<name>A0ABQ1TN47_9GAMM</name>
<protein>
    <submittedName>
        <fullName evidence="1">Uncharacterized protein</fullName>
    </submittedName>
</protein>
<sequence>MNDLSFYVIPNAHAQWEVTSQSGASAEEIKVNYKDLITGGSLNLYFELAKESDWTFAENGSYFSDAKDNFNYQLNSIVANSGKSLIVTISNILPHQALSKELAESLASSPNKAISGQLDQKANYEINFRLIAKRAGDLNSLVRYFSQDPRVIIEDMEPTL</sequence>
<reference evidence="2" key="1">
    <citation type="journal article" date="2019" name="Int. J. Syst. Evol. Microbiol.">
        <title>The Global Catalogue of Microorganisms (GCM) 10K type strain sequencing project: providing services to taxonomists for standard genome sequencing and annotation.</title>
        <authorList>
            <consortium name="The Broad Institute Genomics Platform"/>
            <consortium name="The Broad Institute Genome Sequencing Center for Infectious Disease"/>
            <person name="Wu L."/>
            <person name="Ma J."/>
        </authorList>
    </citation>
    <scope>NUCLEOTIDE SEQUENCE [LARGE SCALE GENOMIC DNA]</scope>
    <source>
        <strain evidence="2">CGMCC 1.15394</strain>
    </source>
</reference>
<proteinExistence type="predicted"/>
<evidence type="ECO:0000313" key="2">
    <source>
        <dbReference type="Proteomes" id="UP000638462"/>
    </source>
</evidence>
<organism evidence="1 2">
    <name type="scientific">Pseudoalteromonas gelatinilytica</name>
    <dbReference type="NCBI Taxonomy" id="1703256"/>
    <lineage>
        <taxon>Bacteria</taxon>
        <taxon>Pseudomonadati</taxon>
        <taxon>Pseudomonadota</taxon>
        <taxon>Gammaproteobacteria</taxon>
        <taxon>Alteromonadales</taxon>
        <taxon>Pseudoalteromonadaceae</taxon>
        <taxon>Pseudoalteromonas</taxon>
    </lineage>
</organism>
<dbReference type="RefSeq" id="WP_188729405.1">
    <property type="nucleotide sequence ID" value="NZ_BMIT01000009.1"/>
</dbReference>
<dbReference type="Proteomes" id="UP000638462">
    <property type="component" value="Unassembled WGS sequence"/>
</dbReference>
<evidence type="ECO:0000313" key="1">
    <source>
        <dbReference type="EMBL" id="GGE99630.1"/>
    </source>
</evidence>
<keyword evidence="2" id="KW-1185">Reference proteome</keyword>